<reference evidence="1" key="1">
    <citation type="submission" date="2022-08" db="EMBL/GenBank/DDBJ databases">
        <title>Genome Sequence of Fusarium decemcellulare.</title>
        <authorList>
            <person name="Buettner E."/>
        </authorList>
    </citation>
    <scope>NUCLEOTIDE SEQUENCE</scope>
    <source>
        <strain evidence="1">Babe19</strain>
    </source>
</reference>
<comment type="caution">
    <text evidence="1">The sequence shown here is derived from an EMBL/GenBank/DDBJ whole genome shotgun (WGS) entry which is preliminary data.</text>
</comment>
<keyword evidence="2" id="KW-1185">Reference proteome</keyword>
<gene>
    <name evidence="1" type="ORF">NM208_g1232</name>
</gene>
<protein>
    <submittedName>
        <fullName evidence="1">Uncharacterized protein</fullName>
    </submittedName>
</protein>
<evidence type="ECO:0000313" key="2">
    <source>
        <dbReference type="Proteomes" id="UP001148629"/>
    </source>
</evidence>
<dbReference type="EMBL" id="JANRMS010000062">
    <property type="protein sequence ID" value="KAJ3547957.1"/>
    <property type="molecule type" value="Genomic_DNA"/>
</dbReference>
<evidence type="ECO:0000313" key="1">
    <source>
        <dbReference type="EMBL" id="KAJ3547957.1"/>
    </source>
</evidence>
<name>A0ACC1SWW8_9HYPO</name>
<dbReference type="Proteomes" id="UP001148629">
    <property type="component" value="Unassembled WGS sequence"/>
</dbReference>
<accession>A0ACC1SWW8</accession>
<sequence>MRLVRLAPSQNFGHISVVAQLIETTWDQCTYEALSYCWGKRDQTKTLLLNGEPFQVTADLHDALEQFSLPDSSRMLWIDAICINQHDAEEKSLQVQRMQEIYRNAERVLVWVGQAFDHTEQAFQQVQSLLSCADVDGQSEIWNNEGEWITCLNKIIARPYWSRAWTVQEVVLARTALLCCGPHTIPFFEFAQFLLHKMTRERIRVNYALSSYLRQVFQIREASYEDPPMGLFGLAYKLRYRQCTVSHDKLYAFLGLLKAKDSLSMEVIPVDYAMDPSDLWMTFAKATMSKYETLLPLALAEMSRHINARWCLDWSHTMYEPNEVQHERRLFWTGGLDNPDYYPLQLPRHSAAGELPARIRLDFEAPSVISAQGYTVSKVTKVGTSVPALTIGFGRPNYVKLFKEWETLVGGPWKNPDMTAEFAHTVTGGAWGVEPADWRGWNTKDYSEKPWSLGWLKNEFLEDEASTTGYEMSHHVEIKQDPVQSRYNRIRDDACEERRMFLLENGDFGLGPETTKVGDHVVILLGSQVPLVLHRRDYSGFRSWFDTEDKGKLYKSTWKILGQAYIHARMKYRGDLGQDIRDGKVFLEEYLLD</sequence>
<proteinExistence type="predicted"/>
<organism evidence="1 2">
    <name type="scientific">Fusarium decemcellulare</name>
    <dbReference type="NCBI Taxonomy" id="57161"/>
    <lineage>
        <taxon>Eukaryota</taxon>
        <taxon>Fungi</taxon>
        <taxon>Dikarya</taxon>
        <taxon>Ascomycota</taxon>
        <taxon>Pezizomycotina</taxon>
        <taxon>Sordariomycetes</taxon>
        <taxon>Hypocreomycetidae</taxon>
        <taxon>Hypocreales</taxon>
        <taxon>Nectriaceae</taxon>
        <taxon>Fusarium</taxon>
        <taxon>Fusarium decemcellulare species complex</taxon>
    </lineage>
</organism>